<feature type="domain" description="RING-type" evidence="5">
    <location>
        <begin position="145"/>
        <end position="189"/>
    </location>
</feature>
<feature type="domain" description="RING-type" evidence="5">
    <location>
        <begin position="317"/>
        <end position="361"/>
    </location>
</feature>
<dbReference type="RefSeq" id="XP_008603892.1">
    <property type="nucleotide sequence ID" value="XM_008605670.1"/>
</dbReference>
<evidence type="ECO:0000256" key="1">
    <source>
        <dbReference type="ARBA" id="ARBA00022723"/>
    </source>
</evidence>
<proteinExistence type="predicted"/>
<dbReference type="PANTHER" id="PTHR14991:SF0">
    <property type="entry name" value="RING FINGER PROTEIN 32"/>
    <property type="match status" value="1"/>
</dbReference>
<feature type="domain" description="RanBP2-type" evidence="6">
    <location>
        <begin position="76"/>
        <end position="101"/>
    </location>
</feature>
<dbReference type="OMA" id="PQENDWD"/>
<evidence type="ECO:0000256" key="3">
    <source>
        <dbReference type="ARBA" id="ARBA00022833"/>
    </source>
</evidence>
<dbReference type="InterPro" id="IPR001876">
    <property type="entry name" value="Znf_RanBP2"/>
</dbReference>
<keyword evidence="2 4" id="KW-0863">Zinc-finger</keyword>
<dbReference type="SUPFAM" id="SSF57850">
    <property type="entry name" value="RING/U-box"/>
    <property type="match status" value="2"/>
</dbReference>
<protein>
    <recommendedName>
        <fullName evidence="9">RanBP-type and C3HC4-type zinc finger-containing protein 1</fullName>
    </recommendedName>
</protein>
<evidence type="ECO:0000259" key="5">
    <source>
        <dbReference type="PROSITE" id="PS50089"/>
    </source>
</evidence>
<dbReference type="VEuPathDB" id="FungiDB:SDRG_00203"/>
<keyword evidence="3" id="KW-0862">Zinc</keyword>
<dbReference type="InterPro" id="IPR001841">
    <property type="entry name" value="Znf_RING"/>
</dbReference>
<sequence>MQRDKAKRRATATTTTTLTNAAALQDHLMRSLDLRLPPRRLRQPKPSSATATAASSVVKDISSSVCDPMSEYRRVWVCDECTLENHDDVARCTACRAFKPVARRPRLTLAQKKGLVPGPPPRLNNNQWEDVEQQAEARGDAEYPCSICREPFGVHAKVLLSCSHMFHHTCLTSFERFLRTTDRVCPLCRKQNYEKKATQSGEAHFRSICARRLQARIRGWLARRRYTSLLAHYYKQGYGDPRRRSLFYASKVSAISSRIVRAMKARADSIDALLAEFDESMSRSRAIFNGENNQETAKGNAWPNALAKATARNEAECPICLNAMSAKAVTLLSCSHVLHAECLVAFESFNIYEVHLCPVCRGHYESRRLHCDMSSFAD</sequence>
<dbReference type="CDD" id="cd16677">
    <property type="entry name" value="RING-H2_RNF32_rpt1"/>
    <property type="match status" value="1"/>
</dbReference>
<dbReference type="GO" id="GO:0008270">
    <property type="term" value="F:zinc ion binding"/>
    <property type="evidence" value="ECO:0007669"/>
    <property type="project" value="UniProtKB-KW"/>
</dbReference>
<organism evidence="7 8">
    <name type="scientific">Saprolegnia diclina (strain VS20)</name>
    <dbReference type="NCBI Taxonomy" id="1156394"/>
    <lineage>
        <taxon>Eukaryota</taxon>
        <taxon>Sar</taxon>
        <taxon>Stramenopiles</taxon>
        <taxon>Oomycota</taxon>
        <taxon>Saprolegniomycetes</taxon>
        <taxon>Saprolegniales</taxon>
        <taxon>Saprolegniaceae</taxon>
        <taxon>Saprolegnia</taxon>
    </lineage>
</organism>
<dbReference type="PROSITE" id="PS50089">
    <property type="entry name" value="ZF_RING_2"/>
    <property type="match status" value="2"/>
</dbReference>
<keyword evidence="8" id="KW-1185">Reference proteome</keyword>
<evidence type="ECO:0000313" key="7">
    <source>
        <dbReference type="EMBL" id="EQC42469.1"/>
    </source>
</evidence>
<keyword evidence="1" id="KW-0479">Metal-binding</keyword>
<evidence type="ECO:0000256" key="2">
    <source>
        <dbReference type="ARBA" id="ARBA00022771"/>
    </source>
</evidence>
<gene>
    <name evidence="7" type="ORF">SDRG_00203</name>
</gene>
<dbReference type="PROSITE" id="PS50096">
    <property type="entry name" value="IQ"/>
    <property type="match status" value="1"/>
</dbReference>
<dbReference type="PROSITE" id="PS01358">
    <property type="entry name" value="ZF_RANBP2_1"/>
    <property type="match status" value="1"/>
</dbReference>
<dbReference type="PANTHER" id="PTHR14991">
    <property type="entry name" value="RING FINGER PROTEIN 32"/>
    <property type="match status" value="1"/>
</dbReference>
<reference evidence="7 8" key="1">
    <citation type="submission" date="2012-04" db="EMBL/GenBank/DDBJ databases">
        <title>The Genome Sequence of Saprolegnia declina VS20.</title>
        <authorList>
            <consortium name="The Broad Institute Genome Sequencing Platform"/>
            <person name="Russ C."/>
            <person name="Nusbaum C."/>
            <person name="Tyler B."/>
            <person name="van West P."/>
            <person name="Dieguez-Uribeondo J."/>
            <person name="de Bruijn I."/>
            <person name="Tripathy S."/>
            <person name="Jiang R."/>
            <person name="Young S.K."/>
            <person name="Zeng Q."/>
            <person name="Gargeya S."/>
            <person name="Fitzgerald M."/>
            <person name="Haas B."/>
            <person name="Abouelleil A."/>
            <person name="Alvarado L."/>
            <person name="Arachchi H.M."/>
            <person name="Berlin A."/>
            <person name="Chapman S.B."/>
            <person name="Goldberg J."/>
            <person name="Griggs A."/>
            <person name="Gujja S."/>
            <person name="Hansen M."/>
            <person name="Howarth C."/>
            <person name="Imamovic A."/>
            <person name="Larimer J."/>
            <person name="McCowen C."/>
            <person name="Montmayeur A."/>
            <person name="Murphy C."/>
            <person name="Neiman D."/>
            <person name="Pearson M."/>
            <person name="Priest M."/>
            <person name="Roberts A."/>
            <person name="Saif S."/>
            <person name="Shea T."/>
            <person name="Sisk P."/>
            <person name="Sykes S."/>
            <person name="Wortman J."/>
            <person name="Nusbaum C."/>
            <person name="Birren B."/>
        </authorList>
    </citation>
    <scope>NUCLEOTIDE SEQUENCE [LARGE SCALE GENOMIC DNA]</scope>
    <source>
        <strain evidence="7 8">VS20</strain>
    </source>
</reference>
<dbReference type="Gene3D" id="3.30.40.10">
    <property type="entry name" value="Zinc/RING finger domain, C3HC4 (zinc finger)"/>
    <property type="match status" value="2"/>
</dbReference>
<dbReference type="InterPro" id="IPR042862">
    <property type="entry name" value="RNF32"/>
</dbReference>
<dbReference type="Pfam" id="PF13639">
    <property type="entry name" value="zf-RING_2"/>
    <property type="match status" value="2"/>
</dbReference>
<dbReference type="InterPro" id="IPR013083">
    <property type="entry name" value="Znf_RING/FYVE/PHD"/>
</dbReference>
<dbReference type="GeneID" id="19940930"/>
<dbReference type="eggNOG" id="KOG0800">
    <property type="taxonomic scope" value="Eukaryota"/>
</dbReference>
<evidence type="ECO:0000259" key="6">
    <source>
        <dbReference type="PROSITE" id="PS50199"/>
    </source>
</evidence>
<dbReference type="STRING" id="1156394.T0QW99"/>
<dbReference type="OrthoDB" id="8062037at2759"/>
<dbReference type="AlphaFoldDB" id="T0QW99"/>
<name>T0QW99_SAPDV</name>
<dbReference type="Proteomes" id="UP000030762">
    <property type="component" value="Unassembled WGS sequence"/>
</dbReference>
<evidence type="ECO:0000256" key="4">
    <source>
        <dbReference type="PROSITE-ProRule" id="PRU00322"/>
    </source>
</evidence>
<dbReference type="Gene3D" id="4.10.1060.10">
    <property type="entry name" value="Zinc finger, RanBP2-type"/>
    <property type="match status" value="1"/>
</dbReference>
<dbReference type="EMBL" id="JH767132">
    <property type="protein sequence ID" value="EQC42469.1"/>
    <property type="molecule type" value="Genomic_DNA"/>
</dbReference>
<dbReference type="SMART" id="SM00184">
    <property type="entry name" value="RING"/>
    <property type="match status" value="2"/>
</dbReference>
<evidence type="ECO:0000313" key="8">
    <source>
        <dbReference type="Proteomes" id="UP000030762"/>
    </source>
</evidence>
<accession>T0QW99</accession>
<dbReference type="InParanoid" id="T0QW99"/>
<evidence type="ECO:0008006" key="9">
    <source>
        <dbReference type="Google" id="ProtNLM"/>
    </source>
</evidence>
<dbReference type="PROSITE" id="PS50199">
    <property type="entry name" value="ZF_RANBP2_2"/>
    <property type="match status" value="1"/>
</dbReference>